<dbReference type="GO" id="GO:0005886">
    <property type="term" value="C:plasma membrane"/>
    <property type="evidence" value="ECO:0007669"/>
    <property type="project" value="UniProtKB-SubCell"/>
</dbReference>
<dbReference type="EMBL" id="VTPX01000012">
    <property type="protein sequence ID" value="KAA0016279.1"/>
    <property type="molecule type" value="Genomic_DNA"/>
</dbReference>
<keyword evidence="6" id="KW-0813">Transport</keyword>
<evidence type="ECO:0000313" key="8">
    <source>
        <dbReference type="EMBL" id="KAA0016279.1"/>
    </source>
</evidence>
<sequence length="149" mass="16253">MLLHVRFFLRLSDLNSHCTHGSLSRSCQHSLSLTPVYHCLGTTMDWQLTAAIIGGLVLGKPIGVVAFSYIAVRARLGVLPEELSWPLILGGALLTGIGFTMALLIAGMGWERLSLHRPRLAFCALPSSLQQPAWPFCFGLPHGNHQRAV</sequence>
<keyword evidence="6" id="KW-0739">Sodium transport</keyword>
<dbReference type="InterPro" id="IPR023171">
    <property type="entry name" value="Na/H_antiporter_dom_sf"/>
</dbReference>
<dbReference type="InterPro" id="IPR004670">
    <property type="entry name" value="NhaA"/>
</dbReference>
<evidence type="ECO:0000256" key="4">
    <source>
        <dbReference type="ARBA" id="ARBA00022989"/>
    </source>
</evidence>
<dbReference type="PANTHER" id="PTHR30341:SF0">
    <property type="entry name" value="NA(+)_H(+) ANTIPORTER NHAA"/>
    <property type="match status" value="1"/>
</dbReference>
<evidence type="ECO:0000256" key="3">
    <source>
        <dbReference type="ARBA" id="ARBA00022692"/>
    </source>
</evidence>
<comment type="subcellular location">
    <subcellularLocation>
        <location evidence="1">Cell inner membrane</location>
        <topology evidence="1">Multi-pass membrane protein</topology>
    </subcellularLocation>
</comment>
<proteinExistence type="predicted"/>
<protein>
    <submittedName>
        <fullName evidence="8">Na+/H+ antiporter NhaA</fullName>
    </submittedName>
</protein>
<dbReference type="Proteomes" id="UP000466024">
    <property type="component" value="Unassembled WGS sequence"/>
</dbReference>
<gene>
    <name evidence="8" type="ORF">F0A16_17740</name>
</gene>
<organism evidence="8 9">
    <name type="scientific">Salinicola corii</name>
    <dbReference type="NCBI Taxonomy" id="2606937"/>
    <lineage>
        <taxon>Bacteria</taxon>
        <taxon>Pseudomonadati</taxon>
        <taxon>Pseudomonadota</taxon>
        <taxon>Gammaproteobacteria</taxon>
        <taxon>Oceanospirillales</taxon>
        <taxon>Halomonadaceae</taxon>
        <taxon>Salinicola</taxon>
    </lineage>
</organism>
<evidence type="ECO:0000256" key="7">
    <source>
        <dbReference type="SAM" id="Phobius"/>
    </source>
</evidence>
<reference evidence="8 9" key="1">
    <citation type="submission" date="2019-08" db="EMBL/GenBank/DDBJ databases">
        <title>Bioinformatics analysis of the strain L3 and L5.</title>
        <authorList>
            <person name="Li X."/>
        </authorList>
    </citation>
    <scope>NUCLEOTIDE SEQUENCE [LARGE SCALE GENOMIC DNA]</scope>
    <source>
        <strain evidence="8 9">L3</strain>
    </source>
</reference>
<keyword evidence="6" id="KW-0406">Ion transport</keyword>
<dbReference type="GO" id="GO:0006885">
    <property type="term" value="P:regulation of pH"/>
    <property type="evidence" value="ECO:0007669"/>
    <property type="project" value="InterPro"/>
</dbReference>
<keyword evidence="3 7" id="KW-0812">Transmembrane</keyword>
<evidence type="ECO:0000256" key="6">
    <source>
        <dbReference type="ARBA" id="ARBA00023201"/>
    </source>
</evidence>
<dbReference type="Gene3D" id="1.20.1530.10">
    <property type="entry name" value="Na+/H+ antiporter like domain"/>
    <property type="match status" value="1"/>
</dbReference>
<feature type="transmembrane region" description="Helical" evidence="7">
    <location>
        <begin position="48"/>
        <end position="71"/>
    </location>
</feature>
<evidence type="ECO:0000256" key="2">
    <source>
        <dbReference type="ARBA" id="ARBA00022475"/>
    </source>
</evidence>
<comment type="caution">
    <text evidence="8">The sequence shown here is derived from an EMBL/GenBank/DDBJ whole genome shotgun (WGS) entry which is preliminary data.</text>
</comment>
<dbReference type="Pfam" id="PF06965">
    <property type="entry name" value="Na_H_antiport_1"/>
    <property type="match status" value="1"/>
</dbReference>
<dbReference type="GO" id="GO:0015385">
    <property type="term" value="F:sodium:proton antiporter activity"/>
    <property type="evidence" value="ECO:0007669"/>
    <property type="project" value="TreeGrafter"/>
</dbReference>
<keyword evidence="4 7" id="KW-1133">Transmembrane helix</keyword>
<dbReference type="AlphaFoldDB" id="A0A640WBW5"/>
<evidence type="ECO:0000256" key="1">
    <source>
        <dbReference type="ARBA" id="ARBA00004429"/>
    </source>
</evidence>
<keyword evidence="2" id="KW-1003">Cell membrane</keyword>
<keyword evidence="6" id="KW-0915">Sodium</keyword>
<accession>A0A640WBW5</accession>
<feature type="transmembrane region" description="Helical" evidence="7">
    <location>
        <begin position="83"/>
        <end position="110"/>
    </location>
</feature>
<evidence type="ECO:0000256" key="5">
    <source>
        <dbReference type="ARBA" id="ARBA00023136"/>
    </source>
</evidence>
<keyword evidence="9" id="KW-1185">Reference proteome</keyword>
<name>A0A640WBW5_9GAMM</name>
<evidence type="ECO:0000313" key="9">
    <source>
        <dbReference type="Proteomes" id="UP000466024"/>
    </source>
</evidence>
<keyword evidence="5 7" id="KW-0472">Membrane</keyword>
<dbReference type="PANTHER" id="PTHR30341">
    <property type="entry name" value="SODIUM ION/PROTON ANTIPORTER NHAA-RELATED"/>
    <property type="match status" value="1"/>
</dbReference>